<evidence type="ECO:0000313" key="1">
    <source>
        <dbReference type="EMBL" id="ERF79505.1"/>
    </source>
</evidence>
<organism evidence="1 2">
    <name type="scientific">Gallibacterium anatis 12656/12</name>
    <dbReference type="NCBI Taxonomy" id="1195244"/>
    <lineage>
        <taxon>Bacteria</taxon>
        <taxon>Pseudomonadati</taxon>
        <taxon>Pseudomonadota</taxon>
        <taxon>Gammaproteobacteria</taxon>
        <taxon>Pasteurellales</taxon>
        <taxon>Pasteurellaceae</taxon>
        <taxon>Gallibacterium</taxon>
    </lineage>
</organism>
<name>U1I7V2_9PAST</name>
<comment type="caution">
    <text evidence="1">The sequence shown here is derived from an EMBL/GenBank/DDBJ whole genome shotgun (WGS) entry which is preliminary data.</text>
</comment>
<dbReference type="AlphaFoldDB" id="U1I7V2"/>
<protein>
    <submittedName>
        <fullName evidence="1">Uncharacterized protein</fullName>
    </submittedName>
</protein>
<dbReference type="EMBL" id="AVOX01000004">
    <property type="protein sequence ID" value="ERF79505.1"/>
    <property type="molecule type" value="Genomic_DNA"/>
</dbReference>
<gene>
    <name evidence="1" type="ORF">N561_00975</name>
</gene>
<accession>U1I7V2</accession>
<evidence type="ECO:0000313" key="2">
    <source>
        <dbReference type="Proteomes" id="UP000016529"/>
    </source>
</evidence>
<proteinExistence type="predicted"/>
<dbReference type="Proteomes" id="UP000016529">
    <property type="component" value="Unassembled WGS sequence"/>
</dbReference>
<reference evidence="1 2" key="1">
    <citation type="journal article" date="2013" name="Genome Announc.">
        <title>Draft Genome Sequence of Gallibacterium anatis bv. haemolytica 12656-12 Liver, an Isolate Obtained from the Liver of a Septicemic Chicken.</title>
        <authorList>
            <person name="Kudirkiene E."/>
            <person name="Christensen H."/>
            <person name="Bojesen A.M."/>
        </authorList>
    </citation>
    <scope>NUCLEOTIDE SEQUENCE [LARGE SCALE GENOMIC DNA]</scope>
    <source>
        <strain evidence="1">12656/12</strain>
    </source>
</reference>
<dbReference type="RefSeq" id="WP_021460885.1">
    <property type="nucleotide sequence ID" value="NZ_AVOX01000004.1"/>
</dbReference>
<sequence length="102" mass="12035">MTKKYIIIVNDDINAESEDKITRFFQAKKANFWHWVHNVWIVVSDNFSLIEIRESIRLIHSGTVLVFRMDDGKLSGYAPAKSGDWLREYWNEGKHYTPDESD</sequence>
<dbReference type="PATRIC" id="fig|1195244.3.peg.189"/>